<evidence type="ECO:0000313" key="3">
    <source>
        <dbReference type="Proteomes" id="UP000050488"/>
    </source>
</evidence>
<dbReference type="Proteomes" id="UP000050488">
    <property type="component" value="Unassembled WGS sequence"/>
</dbReference>
<dbReference type="STRING" id="1544413.Clow_00551"/>
<dbReference type="EMBL" id="LKEV01000001">
    <property type="protein sequence ID" value="KQB87492.1"/>
    <property type="molecule type" value="Genomic_DNA"/>
</dbReference>
<gene>
    <name evidence="2" type="ORF">Clow_00551</name>
</gene>
<organism evidence="2 3">
    <name type="scientific">Corynebacterium lowii</name>
    <dbReference type="NCBI Taxonomy" id="1544413"/>
    <lineage>
        <taxon>Bacteria</taxon>
        <taxon>Bacillati</taxon>
        <taxon>Actinomycetota</taxon>
        <taxon>Actinomycetes</taxon>
        <taxon>Mycobacteriales</taxon>
        <taxon>Corynebacteriaceae</taxon>
        <taxon>Corynebacterium</taxon>
    </lineage>
</organism>
<feature type="chain" id="PRO_5039090525" description="Lipoprotein" evidence="1">
    <location>
        <begin position="22"/>
        <end position="162"/>
    </location>
</feature>
<protein>
    <recommendedName>
        <fullName evidence="4">Lipoprotein</fullName>
    </recommendedName>
</protein>
<keyword evidence="3" id="KW-1185">Reference proteome</keyword>
<sequence length="162" mass="16739">MNLRALSVTAPLCAAAFVLGACSGGDDGSSGAEATEGTSSASAVASASTVAPEPGVLRDCKGTDYSGWNNFEQASAFLNEKHGAAENNTWKAENNDAMWDTWCAATHSSGQLESNGAEVVVVGDQKITHPEDGTTVVLEKEGLPENLRISIAAGGEEYEVME</sequence>
<evidence type="ECO:0000313" key="2">
    <source>
        <dbReference type="EMBL" id="KQB87492.1"/>
    </source>
</evidence>
<proteinExistence type="predicted"/>
<comment type="caution">
    <text evidence="2">The sequence shown here is derived from an EMBL/GenBank/DDBJ whole genome shotgun (WGS) entry which is preliminary data.</text>
</comment>
<accession>A0A0Q0UM42</accession>
<keyword evidence="1" id="KW-0732">Signal</keyword>
<dbReference type="OrthoDB" id="9804511at2"/>
<dbReference type="PROSITE" id="PS51257">
    <property type="entry name" value="PROKAR_LIPOPROTEIN"/>
    <property type="match status" value="1"/>
</dbReference>
<dbReference type="AlphaFoldDB" id="A0A0Q0UM42"/>
<reference evidence="2 3" key="1">
    <citation type="submission" date="2015-10" db="EMBL/GenBank/DDBJ databases">
        <title>Corynebacteirum lowii and Corynebacterium oculi species nova, derived from human clinical disease and and emended description of Corynebacterium mastiditis.</title>
        <authorList>
            <person name="Bernard K."/>
            <person name="Pacheco A.L."/>
            <person name="Mcdougall C."/>
            <person name="Burtx T."/>
            <person name="Weibe D."/>
            <person name="Tyler S."/>
            <person name="Olson A.B."/>
            <person name="Cnockaert M."/>
            <person name="Eguchi H."/>
            <person name="Kuwahara T."/>
            <person name="Nakayama-Imaohji H."/>
            <person name="Boudewijins M."/>
            <person name="Van Hoecke F."/>
            <person name="Bernier A.-M."/>
            <person name="Vandamme P."/>
        </authorList>
    </citation>
    <scope>NUCLEOTIDE SEQUENCE [LARGE SCALE GENOMIC DNA]</scope>
    <source>
        <strain evidence="2 3">NML 130206</strain>
    </source>
</reference>
<name>A0A0Q0UM42_9CORY</name>
<evidence type="ECO:0008006" key="4">
    <source>
        <dbReference type="Google" id="ProtNLM"/>
    </source>
</evidence>
<dbReference type="RefSeq" id="WP_055175830.1">
    <property type="nucleotide sequence ID" value="NZ_JAUSQY010000001.1"/>
</dbReference>
<feature type="signal peptide" evidence="1">
    <location>
        <begin position="1"/>
        <end position="21"/>
    </location>
</feature>
<evidence type="ECO:0000256" key="1">
    <source>
        <dbReference type="SAM" id="SignalP"/>
    </source>
</evidence>
<dbReference type="PATRIC" id="fig|1544413.3.peg.556"/>